<evidence type="ECO:0000259" key="7">
    <source>
        <dbReference type="PROSITE" id="PS50011"/>
    </source>
</evidence>
<reference evidence="8 9" key="1">
    <citation type="submission" date="2019-03" db="EMBL/GenBank/DDBJ databases">
        <title>Genomic Encyclopedia of Type Strains, Phase IV (KMG-IV): sequencing the most valuable type-strain genomes for metagenomic binning, comparative biology and taxonomic classification.</title>
        <authorList>
            <person name="Goeker M."/>
        </authorList>
    </citation>
    <scope>NUCLEOTIDE SEQUENCE [LARGE SCALE GENOMIC DNA]</scope>
    <source>
        <strain evidence="8 9">DSM 45934</strain>
    </source>
</reference>
<dbReference type="PANTHER" id="PTHR43289">
    <property type="entry name" value="MITOGEN-ACTIVATED PROTEIN KINASE KINASE KINASE 20-RELATED"/>
    <property type="match status" value="1"/>
</dbReference>
<dbReference type="InterPro" id="IPR011009">
    <property type="entry name" value="Kinase-like_dom_sf"/>
</dbReference>
<accession>A0A4R2IGC8</accession>
<dbReference type="EC" id="2.7.11.1" evidence="1"/>
<dbReference type="SUPFAM" id="SSF56112">
    <property type="entry name" value="Protein kinase-like (PK-like)"/>
    <property type="match status" value="1"/>
</dbReference>
<keyword evidence="6" id="KW-0067">ATP-binding</keyword>
<evidence type="ECO:0000256" key="6">
    <source>
        <dbReference type="ARBA" id="ARBA00022840"/>
    </source>
</evidence>
<evidence type="ECO:0000313" key="9">
    <source>
        <dbReference type="Proteomes" id="UP000295680"/>
    </source>
</evidence>
<evidence type="ECO:0000256" key="3">
    <source>
        <dbReference type="ARBA" id="ARBA00022679"/>
    </source>
</evidence>
<dbReference type="Gene3D" id="3.30.200.20">
    <property type="entry name" value="Phosphorylase Kinase, domain 1"/>
    <property type="match status" value="1"/>
</dbReference>
<organism evidence="8 9">
    <name type="scientific">Actinocrispum wychmicini</name>
    <dbReference type="NCBI Taxonomy" id="1213861"/>
    <lineage>
        <taxon>Bacteria</taxon>
        <taxon>Bacillati</taxon>
        <taxon>Actinomycetota</taxon>
        <taxon>Actinomycetes</taxon>
        <taxon>Pseudonocardiales</taxon>
        <taxon>Pseudonocardiaceae</taxon>
        <taxon>Actinocrispum</taxon>
    </lineage>
</organism>
<sequence>MSEPRVVRKRYRLGRRIDYGGMGEVCVAEDLEDSGDGRVAVKIIMFVDDTTMERFRREARALQVLKHPDIPAIRDHWVDEDRDNIMYLVMNYVPGPSLKSIILKYGENGRLVPVEWAVALAAHVCSVLTYVHGQSIVHRDITPGNIMIYDGRVKLIDFGIMLDIQNDEKRLTGPQPIGTQLYIAPERYNGVEEPPGDMYSIGQVLAQLLQHRKPNDIAPRLGKLLSGIPEERPNAHVAFGWFRSLLPDQTPQHLDLIGPDGTLLFPTLTTLP</sequence>
<dbReference type="PANTHER" id="PTHR43289:SF6">
    <property type="entry name" value="SERINE_THREONINE-PROTEIN KINASE NEKL-3"/>
    <property type="match status" value="1"/>
</dbReference>
<keyword evidence="3" id="KW-0808">Transferase</keyword>
<keyword evidence="4" id="KW-0547">Nucleotide-binding</keyword>
<keyword evidence="2" id="KW-0723">Serine/threonine-protein kinase</keyword>
<dbReference type="Gene3D" id="1.10.510.10">
    <property type="entry name" value="Transferase(Phosphotransferase) domain 1"/>
    <property type="match status" value="1"/>
</dbReference>
<feature type="domain" description="Protein kinase" evidence="7">
    <location>
        <begin position="11"/>
        <end position="272"/>
    </location>
</feature>
<dbReference type="OrthoDB" id="5181219at2"/>
<dbReference type="EMBL" id="SLWS01000026">
    <property type="protein sequence ID" value="TCO43793.1"/>
    <property type="molecule type" value="Genomic_DNA"/>
</dbReference>
<keyword evidence="9" id="KW-1185">Reference proteome</keyword>
<dbReference type="GO" id="GO:0005524">
    <property type="term" value="F:ATP binding"/>
    <property type="evidence" value="ECO:0007669"/>
    <property type="project" value="UniProtKB-KW"/>
</dbReference>
<dbReference type="CDD" id="cd14014">
    <property type="entry name" value="STKc_PknB_like"/>
    <property type="match status" value="1"/>
</dbReference>
<protein>
    <recommendedName>
        <fullName evidence="1">non-specific serine/threonine protein kinase</fullName>
        <ecNumber evidence="1">2.7.11.1</ecNumber>
    </recommendedName>
</protein>
<comment type="caution">
    <text evidence="8">The sequence shown here is derived from an EMBL/GenBank/DDBJ whole genome shotgun (WGS) entry which is preliminary data.</text>
</comment>
<dbReference type="InterPro" id="IPR000719">
    <property type="entry name" value="Prot_kinase_dom"/>
</dbReference>
<dbReference type="RefSeq" id="WP_132126475.1">
    <property type="nucleotide sequence ID" value="NZ_SLWS01000026.1"/>
</dbReference>
<dbReference type="AlphaFoldDB" id="A0A4R2IGC8"/>
<name>A0A4R2IGC8_9PSEU</name>
<evidence type="ECO:0000313" key="8">
    <source>
        <dbReference type="EMBL" id="TCO43793.1"/>
    </source>
</evidence>
<keyword evidence="5 8" id="KW-0418">Kinase</keyword>
<evidence type="ECO:0000256" key="5">
    <source>
        <dbReference type="ARBA" id="ARBA00022777"/>
    </source>
</evidence>
<gene>
    <name evidence="8" type="ORF">EV192_1268</name>
</gene>
<dbReference type="PROSITE" id="PS00109">
    <property type="entry name" value="PROTEIN_KINASE_TYR"/>
    <property type="match status" value="1"/>
</dbReference>
<dbReference type="Proteomes" id="UP000295680">
    <property type="component" value="Unassembled WGS sequence"/>
</dbReference>
<dbReference type="InterPro" id="IPR008266">
    <property type="entry name" value="Tyr_kinase_AS"/>
</dbReference>
<evidence type="ECO:0000256" key="4">
    <source>
        <dbReference type="ARBA" id="ARBA00022741"/>
    </source>
</evidence>
<evidence type="ECO:0000256" key="1">
    <source>
        <dbReference type="ARBA" id="ARBA00012513"/>
    </source>
</evidence>
<dbReference type="Pfam" id="PF00069">
    <property type="entry name" value="Pkinase"/>
    <property type="match status" value="1"/>
</dbReference>
<dbReference type="PROSITE" id="PS50011">
    <property type="entry name" value="PROTEIN_KINASE_DOM"/>
    <property type="match status" value="1"/>
</dbReference>
<dbReference type="GO" id="GO:0004674">
    <property type="term" value="F:protein serine/threonine kinase activity"/>
    <property type="evidence" value="ECO:0007669"/>
    <property type="project" value="UniProtKB-KW"/>
</dbReference>
<evidence type="ECO:0000256" key="2">
    <source>
        <dbReference type="ARBA" id="ARBA00022527"/>
    </source>
</evidence>
<proteinExistence type="predicted"/>